<sequence length="63" mass="7018">EPRSTTAANTKQSPEERPEESVPSLRSGHALLIYLRNPTANTSHDIKILLKKYFEPQSLGLGE</sequence>
<evidence type="ECO:0000313" key="1">
    <source>
        <dbReference type="EMBL" id="KAG0434363.1"/>
    </source>
</evidence>
<keyword evidence="2" id="KW-1185">Reference proteome</keyword>
<organism evidence="1 2">
    <name type="scientific">Ixodes persulcatus</name>
    <name type="common">Taiga tick</name>
    <dbReference type="NCBI Taxonomy" id="34615"/>
    <lineage>
        <taxon>Eukaryota</taxon>
        <taxon>Metazoa</taxon>
        <taxon>Ecdysozoa</taxon>
        <taxon>Arthropoda</taxon>
        <taxon>Chelicerata</taxon>
        <taxon>Arachnida</taxon>
        <taxon>Acari</taxon>
        <taxon>Parasitiformes</taxon>
        <taxon>Ixodida</taxon>
        <taxon>Ixodoidea</taxon>
        <taxon>Ixodidae</taxon>
        <taxon>Ixodinae</taxon>
        <taxon>Ixodes</taxon>
    </lineage>
</organism>
<dbReference type="EMBL" id="JABSTQ010008561">
    <property type="protein sequence ID" value="KAG0434363.1"/>
    <property type="molecule type" value="Genomic_DNA"/>
</dbReference>
<gene>
    <name evidence="1" type="ORF">HPB47_019159</name>
</gene>
<dbReference type="Proteomes" id="UP000805193">
    <property type="component" value="Unassembled WGS sequence"/>
</dbReference>
<accession>A0AC60QJ55</accession>
<protein>
    <submittedName>
        <fullName evidence="1">Uncharacterized protein</fullName>
    </submittedName>
</protein>
<comment type="caution">
    <text evidence="1">The sequence shown here is derived from an EMBL/GenBank/DDBJ whole genome shotgun (WGS) entry which is preliminary data.</text>
</comment>
<name>A0AC60QJ55_IXOPE</name>
<proteinExistence type="predicted"/>
<feature type="non-terminal residue" evidence="1">
    <location>
        <position position="63"/>
    </location>
</feature>
<evidence type="ECO:0000313" key="2">
    <source>
        <dbReference type="Proteomes" id="UP000805193"/>
    </source>
</evidence>
<reference evidence="1 2" key="1">
    <citation type="journal article" date="2020" name="Cell">
        <title>Large-Scale Comparative Analyses of Tick Genomes Elucidate Their Genetic Diversity and Vector Capacities.</title>
        <authorList>
            <consortium name="Tick Genome and Microbiome Consortium (TIGMIC)"/>
            <person name="Jia N."/>
            <person name="Wang J."/>
            <person name="Shi W."/>
            <person name="Du L."/>
            <person name="Sun Y."/>
            <person name="Zhan W."/>
            <person name="Jiang J.F."/>
            <person name="Wang Q."/>
            <person name="Zhang B."/>
            <person name="Ji P."/>
            <person name="Bell-Sakyi L."/>
            <person name="Cui X.M."/>
            <person name="Yuan T.T."/>
            <person name="Jiang B.G."/>
            <person name="Yang W.F."/>
            <person name="Lam T.T."/>
            <person name="Chang Q.C."/>
            <person name="Ding S.J."/>
            <person name="Wang X.J."/>
            <person name="Zhu J.G."/>
            <person name="Ruan X.D."/>
            <person name="Zhao L."/>
            <person name="Wei J.T."/>
            <person name="Ye R.Z."/>
            <person name="Que T.C."/>
            <person name="Du C.H."/>
            <person name="Zhou Y.H."/>
            <person name="Cheng J.X."/>
            <person name="Dai P.F."/>
            <person name="Guo W.B."/>
            <person name="Han X.H."/>
            <person name="Huang E.J."/>
            <person name="Li L.F."/>
            <person name="Wei W."/>
            <person name="Gao Y.C."/>
            <person name="Liu J.Z."/>
            <person name="Shao H.Z."/>
            <person name="Wang X."/>
            <person name="Wang C.C."/>
            <person name="Yang T.C."/>
            <person name="Huo Q.B."/>
            <person name="Li W."/>
            <person name="Chen H.Y."/>
            <person name="Chen S.E."/>
            <person name="Zhou L.G."/>
            <person name="Ni X.B."/>
            <person name="Tian J.H."/>
            <person name="Sheng Y."/>
            <person name="Liu T."/>
            <person name="Pan Y.S."/>
            <person name="Xia L.Y."/>
            <person name="Li J."/>
            <person name="Zhao F."/>
            <person name="Cao W.C."/>
        </authorList>
    </citation>
    <scope>NUCLEOTIDE SEQUENCE [LARGE SCALE GENOMIC DNA]</scope>
    <source>
        <strain evidence="1">Iper-2018</strain>
    </source>
</reference>
<feature type="non-terminal residue" evidence="1">
    <location>
        <position position="1"/>
    </location>
</feature>